<gene>
    <name evidence="3" type="ORF">A0O34_21045</name>
</gene>
<feature type="transmembrane region" description="Helical" evidence="1">
    <location>
        <begin position="120"/>
        <end position="142"/>
    </location>
</feature>
<dbReference type="PANTHER" id="PTHR40057">
    <property type="entry name" value="SLR1162 PROTEIN"/>
    <property type="match status" value="1"/>
</dbReference>
<feature type="transmembrane region" description="Helical" evidence="1">
    <location>
        <begin position="154"/>
        <end position="173"/>
    </location>
</feature>
<protein>
    <submittedName>
        <fullName evidence="3">Antibiotic biosynthesis monooxygenase</fullName>
    </submittedName>
</protein>
<keyword evidence="3" id="KW-0560">Oxidoreductase</keyword>
<proteinExistence type="predicted"/>
<dbReference type="GO" id="GO:0004497">
    <property type="term" value="F:monooxygenase activity"/>
    <property type="evidence" value="ECO:0007669"/>
    <property type="project" value="UniProtKB-KW"/>
</dbReference>
<evidence type="ECO:0000256" key="1">
    <source>
        <dbReference type="SAM" id="Phobius"/>
    </source>
</evidence>
<sequence length="183" mass="21479">MENQGASVVITHHILDGKQKEYENWLKEIVPLTKHSEGFIDHQIVRPIPDLTFVYTVIIRFDTITNLKKWMESDSRKNLIEKATPLFRKNDNYQIKSGLDFLFNAENEGNKVPVRWKQFLATWSAIYPLSIVIPLILIPLLRFLKIPANHYFDALINSGIVVFMMVFVVMPNYTKLIKKWLYK</sequence>
<feature type="domain" description="ABM" evidence="2">
    <location>
        <begin position="8"/>
        <end position="80"/>
    </location>
</feature>
<keyword evidence="4" id="KW-1185">Reference proteome</keyword>
<reference evidence="3 4" key="1">
    <citation type="submission" date="2016-04" db="EMBL/GenBank/DDBJ databases">
        <title>Complete Genome Sequence of Chryseobacterium sp. IHBB 10212.</title>
        <authorList>
            <person name="Pal M."/>
            <person name="Swarnkar M.K."/>
            <person name="Kaushal K."/>
            <person name="Chhibber S."/>
            <person name="Singh A.K."/>
            <person name="Gulati A."/>
        </authorList>
    </citation>
    <scope>NUCLEOTIDE SEQUENCE [LARGE SCALE GENOMIC DNA]</scope>
    <source>
        <strain evidence="3 4">IHBB 10212</strain>
    </source>
</reference>
<dbReference type="EMBL" id="CP015199">
    <property type="protein sequence ID" value="ANF52851.1"/>
    <property type="molecule type" value="Genomic_DNA"/>
</dbReference>
<dbReference type="Gene3D" id="3.30.70.100">
    <property type="match status" value="1"/>
</dbReference>
<keyword evidence="1" id="KW-0812">Transmembrane</keyword>
<keyword evidence="1" id="KW-0472">Membrane</keyword>
<dbReference type="Pfam" id="PF03992">
    <property type="entry name" value="ABM"/>
    <property type="match status" value="1"/>
</dbReference>
<dbReference type="AlphaFoldDB" id="A0A172Y0W8"/>
<dbReference type="InterPro" id="IPR011008">
    <property type="entry name" value="Dimeric_a/b-barrel"/>
</dbReference>
<dbReference type="Proteomes" id="UP000077824">
    <property type="component" value="Chromosome"/>
</dbReference>
<keyword evidence="1" id="KW-1133">Transmembrane helix</keyword>
<dbReference type="PANTHER" id="PTHR40057:SF1">
    <property type="entry name" value="SLR1162 PROTEIN"/>
    <property type="match status" value="1"/>
</dbReference>
<organism evidence="3 4">
    <name type="scientific">Chryseobacterium glaciei</name>
    <dbReference type="NCBI Taxonomy" id="1685010"/>
    <lineage>
        <taxon>Bacteria</taxon>
        <taxon>Pseudomonadati</taxon>
        <taxon>Bacteroidota</taxon>
        <taxon>Flavobacteriia</taxon>
        <taxon>Flavobacteriales</taxon>
        <taxon>Weeksellaceae</taxon>
        <taxon>Chryseobacterium group</taxon>
        <taxon>Chryseobacterium</taxon>
    </lineage>
</organism>
<dbReference type="InterPro" id="IPR007138">
    <property type="entry name" value="ABM_dom"/>
</dbReference>
<dbReference type="KEGG" id="chh:A0O34_21045"/>
<accession>A0A172Y0W8</accession>
<evidence type="ECO:0000259" key="2">
    <source>
        <dbReference type="Pfam" id="PF03992"/>
    </source>
</evidence>
<evidence type="ECO:0000313" key="3">
    <source>
        <dbReference type="EMBL" id="ANF52851.1"/>
    </source>
</evidence>
<dbReference type="SUPFAM" id="SSF54909">
    <property type="entry name" value="Dimeric alpha+beta barrel"/>
    <property type="match status" value="1"/>
</dbReference>
<dbReference type="RefSeq" id="WP_066759054.1">
    <property type="nucleotide sequence ID" value="NZ_CP015199.1"/>
</dbReference>
<dbReference type="OrthoDB" id="1494254at2"/>
<keyword evidence="3" id="KW-0503">Monooxygenase</keyword>
<dbReference type="InterPro" id="IPR038762">
    <property type="entry name" value="ABM_predict"/>
</dbReference>
<dbReference type="STRING" id="1685010.A0O34_21045"/>
<name>A0A172Y0W8_9FLAO</name>
<evidence type="ECO:0000313" key="4">
    <source>
        <dbReference type="Proteomes" id="UP000077824"/>
    </source>
</evidence>